<organism evidence="1 2">
    <name type="scientific">Kitasatospora paracochleata</name>
    <dbReference type="NCBI Taxonomy" id="58354"/>
    <lineage>
        <taxon>Bacteria</taxon>
        <taxon>Bacillati</taxon>
        <taxon>Actinomycetota</taxon>
        <taxon>Actinomycetes</taxon>
        <taxon>Kitasatosporales</taxon>
        <taxon>Streptomycetaceae</taxon>
        <taxon>Kitasatospora</taxon>
    </lineage>
</organism>
<comment type="caution">
    <text evidence="1">The sequence shown here is derived from an EMBL/GenBank/DDBJ whole genome shotgun (WGS) entry which is preliminary data.</text>
</comment>
<name>A0ABT1IP62_9ACTN</name>
<sequence length="111" mass="12299">MSTGTAAEQINAARAMVTMALAFSHFPAPELRLDRLPQTRDGSEYVWGVSVSLHDSLSHFEQWREALGLDPADVEAHLKGSTHWLNILGTWGGIRVRLTGFFTFHDPAPAR</sequence>
<reference evidence="1 2" key="1">
    <citation type="submission" date="2022-06" db="EMBL/GenBank/DDBJ databases">
        <title>Sequencing the genomes of 1000 actinobacteria strains.</title>
        <authorList>
            <person name="Klenk H.-P."/>
        </authorList>
    </citation>
    <scope>NUCLEOTIDE SEQUENCE [LARGE SCALE GENOMIC DNA]</scope>
    <source>
        <strain evidence="1 2">DSM 41656</strain>
    </source>
</reference>
<dbReference type="RefSeq" id="WP_253792651.1">
    <property type="nucleotide sequence ID" value="NZ_BAAAUB010000039.1"/>
</dbReference>
<protein>
    <submittedName>
        <fullName evidence="1">Uncharacterized protein</fullName>
    </submittedName>
</protein>
<proteinExistence type="predicted"/>
<evidence type="ECO:0000313" key="2">
    <source>
        <dbReference type="Proteomes" id="UP001206483"/>
    </source>
</evidence>
<dbReference type="EMBL" id="JAMZDX010000001">
    <property type="protein sequence ID" value="MCP2306918.1"/>
    <property type="molecule type" value="Genomic_DNA"/>
</dbReference>
<evidence type="ECO:0000313" key="1">
    <source>
        <dbReference type="EMBL" id="MCP2306918.1"/>
    </source>
</evidence>
<accession>A0ABT1IP62</accession>
<gene>
    <name evidence="1" type="ORF">FHR36_000010</name>
</gene>
<dbReference type="Proteomes" id="UP001206483">
    <property type="component" value="Unassembled WGS sequence"/>
</dbReference>
<keyword evidence="2" id="KW-1185">Reference proteome</keyword>